<keyword evidence="7" id="KW-1185">Reference proteome</keyword>
<evidence type="ECO:0000256" key="3">
    <source>
        <dbReference type="PROSITE-ProRule" id="PRU00176"/>
    </source>
</evidence>
<keyword evidence="1" id="KW-0677">Repeat</keyword>
<dbReference type="InterPro" id="IPR000504">
    <property type="entry name" value="RRM_dom"/>
</dbReference>
<dbReference type="EMBL" id="NIVC01001398">
    <property type="protein sequence ID" value="PAA68408.1"/>
    <property type="molecule type" value="Genomic_DNA"/>
</dbReference>
<evidence type="ECO:0000313" key="7">
    <source>
        <dbReference type="Proteomes" id="UP000215902"/>
    </source>
</evidence>
<evidence type="ECO:0000259" key="5">
    <source>
        <dbReference type="PROSITE" id="PS50102"/>
    </source>
</evidence>
<dbReference type="OrthoDB" id="431068at2759"/>
<feature type="domain" description="RRM" evidence="5">
    <location>
        <begin position="437"/>
        <end position="510"/>
    </location>
</feature>
<feature type="non-terminal residue" evidence="6">
    <location>
        <position position="1"/>
    </location>
</feature>
<proteinExistence type="predicted"/>
<organism evidence="6 7">
    <name type="scientific">Macrostomum lignano</name>
    <dbReference type="NCBI Taxonomy" id="282301"/>
    <lineage>
        <taxon>Eukaryota</taxon>
        <taxon>Metazoa</taxon>
        <taxon>Spiralia</taxon>
        <taxon>Lophotrochozoa</taxon>
        <taxon>Platyhelminthes</taxon>
        <taxon>Rhabditophora</taxon>
        <taxon>Macrostomorpha</taxon>
        <taxon>Macrostomida</taxon>
        <taxon>Macrostomidae</taxon>
        <taxon>Macrostomum</taxon>
    </lineage>
</organism>
<sequence length="510" mass="54006">QQIPRAMRYNNSNNSSGGPSCVVRMRGLPFESTASDVVKFFDDCSISRGQQGVHLTQDHLGRPSGEAYVVFETPDDAAAAMRHDKQHMGRRYVELFQSSEAELARMVPGAGVPGPTGRPANSSGGGGAYGGHNREPVLRMRGLPFAADFDGIREFFHGFHVVKDGILMVYNQDGRPSGEAYVQFDTPETASSALSSCNRQNMGSRYIELFPSSMAEAYAEANRQQMMASGGDPYAAGGAAVPPPYGGGYGYDYDYGPQMGDYSGAMASGGGSMRGGRGGPGGYGGARPSPYGGGGPGGMRRDFGGGGGGGPPGSDWASTTGYWVHMRGLPYSASESDIRQFFAPLTAAHVEIRFNPDGRPSGEADVDFDSEADCRRAMEKNKQHLGSRYVDLFLHRAGGGGGGRGAGVGGPPQLMHQPMHQPGGYRGGVGPGVGDGFRVHLRGLPWSAGEAEIYDFFAPLRPTRVQIGRDPGGRSSGEADAFFQSADEVRQAAEYNGKVIGTRYIEIFTN</sequence>
<dbReference type="GO" id="GO:0003723">
    <property type="term" value="F:RNA binding"/>
    <property type="evidence" value="ECO:0007669"/>
    <property type="project" value="UniProtKB-UniRule"/>
</dbReference>
<dbReference type="InterPro" id="IPR035979">
    <property type="entry name" value="RBD_domain_sf"/>
</dbReference>
<comment type="caution">
    <text evidence="6">The sequence shown here is derived from an EMBL/GenBank/DDBJ whole genome shotgun (WGS) entry which is preliminary data.</text>
</comment>
<dbReference type="InterPro" id="IPR012677">
    <property type="entry name" value="Nucleotide-bd_a/b_plait_sf"/>
</dbReference>
<dbReference type="SMART" id="SM00360">
    <property type="entry name" value="RRM"/>
    <property type="match status" value="4"/>
</dbReference>
<keyword evidence="2 3" id="KW-0694">RNA-binding</keyword>
<dbReference type="Pfam" id="PF00076">
    <property type="entry name" value="RRM_1"/>
    <property type="match status" value="3"/>
</dbReference>
<dbReference type="PROSITE" id="PS50102">
    <property type="entry name" value="RRM"/>
    <property type="match status" value="4"/>
</dbReference>
<feature type="domain" description="RRM" evidence="5">
    <location>
        <begin position="21"/>
        <end position="100"/>
    </location>
</feature>
<evidence type="ECO:0000256" key="2">
    <source>
        <dbReference type="ARBA" id="ARBA00022884"/>
    </source>
</evidence>
<dbReference type="CDD" id="cd12254">
    <property type="entry name" value="RRM_hnRNPH_ESRPs_RBM12_like"/>
    <property type="match status" value="2"/>
</dbReference>
<evidence type="ECO:0000256" key="1">
    <source>
        <dbReference type="ARBA" id="ARBA00022737"/>
    </source>
</evidence>
<feature type="domain" description="RRM" evidence="5">
    <location>
        <begin position="322"/>
        <end position="397"/>
    </location>
</feature>
<dbReference type="STRING" id="282301.A0A267F3R7"/>
<dbReference type="InterPro" id="IPR050666">
    <property type="entry name" value="ESRP"/>
</dbReference>
<name>A0A267F3R7_9PLAT</name>
<feature type="region of interest" description="Disordered" evidence="4">
    <location>
        <begin position="111"/>
        <end position="130"/>
    </location>
</feature>
<reference evidence="6 7" key="1">
    <citation type="submission" date="2017-06" db="EMBL/GenBank/DDBJ databases">
        <title>A platform for efficient transgenesis in Macrostomum lignano, a flatworm model organism for stem cell research.</title>
        <authorList>
            <person name="Berezikov E."/>
        </authorList>
    </citation>
    <scope>NUCLEOTIDE SEQUENCE [LARGE SCALE GENOMIC DNA]</scope>
    <source>
        <strain evidence="6">DV1</strain>
        <tissue evidence="6">Whole organism</tissue>
    </source>
</reference>
<feature type="domain" description="RRM" evidence="5">
    <location>
        <begin position="136"/>
        <end position="214"/>
    </location>
</feature>
<evidence type="ECO:0000313" key="6">
    <source>
        <dbReference type="EMBL" id="PAA68408.1"/>
    </source>
</evidence>
<accession>A0A267F3R7</accession>
<protein>
    <recommendedName>
        <fullName evidence="5">RRM domain-containing protein</fullName>
    </recommendedName>
</protein>
<dbReference type="PANTHER" id="PTHR13976">
    <property type="entry name" value="HETEROGENEOUS NUCLEAR RIBONUCLEOPROTEIN-RELATED"/>
    <property type="match status" value="1"/>
</dbReference>
<dbReference type="Proteomes" id="UP000215902">
    <property type="component" value="Unassembled WGS sequence"/>
</dbReference>
<dbReference type="SUPFAM" id="SSF54928">
    <property type="entry name" value="RNA-binding domain, RBD"/>
    <property type="match status" value="3"/>
</dbReference>
<feature type="region of interest" description="Disordered" evidence="4">
    <location>
        <begin position="278"/>
        <end position="298"/>
    </location>
</feature>
<dbReference type="AlphaFoldDB" id="A0A267F3R7"/>
<evidence type="ECO:0000256" key="4">
    <source>
        <dbReference type="SAM" id="MobiDB-lite"/>
    </source>
</evidence>
<dbReference type="Gene3D" id="3.30.70.330">
    <property type="match status" value="4"/>
</dbReference>
<gene>
    <name evidence="6" type="ORF">BOX15_Mlig000772g1</name>
</gene>